<protein>
    <submittedName>
        <fullName evidence="2">Uncharacterized protein</fullName>
    </submittedName>
</protein>
<feature type="region of interest" description="Disordered" evidence="1">
    <location>
        <begin position="41"/>
        <end position="93"/>
    </location>
</feature>
<gene>
    <name evidence="2" type="ORF">IPOD504_LOCUS11629</name>
</gene>
<evidence type="ECO:0000313" key="3">
    <source>
        <dbReference type="Proteomes" id="UP000837857"/>
    </source>
</evidence>
<feature type="compositionally biased region" description="Pro residues" evidence="1">
    <location>
        <begin position="51"/>
        <end position="63"/>
    </location>
</feature>
<evidence type="ECO:0000256" key="1">
    <source>
        <dbReference type="SAM" id="MobiDB-lite"/>
    </source>
</evidence>
<keyword evidence="3" id="KW-1185">Reference proteome</keyword>
<reference evidence="2" key="1">
    <citation type="submission" date="2022-03" db="EMBL/GenBank/DDBJ databases">
        <authorList>
            <person name="Martin H S."/>
        </authorList>
    </citation>
    <scope>NUCLEOTIDE SEQUENCE</scope>
</reference>
<dbReference type="EMBL" id="OW152840">
    <property type="protein sequence ID" value="CAH2062007.1"/>
    <property type="molecule type" value="Genomic_DNA"/>
</dbReference>
<feature type="region of interest" description="Disordered" evidence="1">
    <location>
        <begin position="118"/>
        <end position="137"/>
    </location>
</feature>
<proteinExistence type="predicted"/>
<organism evidence="2 3">
    <name type="scientific">Iphiclides podalirius</name>
    <name type="common">scarce swallowtail</name>
    <dbReference type="NCBI Taxonomy" id="110791"/>
    <lineage>
        <taxon>Eukaryota</taxon>
        <taxon>Metazoa</taxon>
        <taxon>Ecdysozoa</taxon>
        <taxon>Arthropoda</taxon>
        <taxon>Hexapoda</taxon>
        <taxon>Insecta</taxon>
        <taxon>Pterygota</taxon>
        <taxon>Neoptera</taxon>
        <taxon>Endopterygota</taxon>
        <taxon>Lepidoptera</taxon>
        <taxon>Glossata</taxon>
        <taxon>Ditrysia</taxon>
        <taxon>Papilionoidea</taxon>
        <taxon>Papilionidae</taxon>
        <taxon>Papilioninae</taxon>
        <taxon>Iphiclides</taxon>
    </lineage>
</organism>
<sequence length="137" mass="15587">MSSWVEGSDDTFHSPISLHSSSDTFHRFYVCLNCHNFRRKIAQERQKRSPKSPPPPPPPPPDPRPTRTDTRGTTHAPSRFPPKRARRNDDRTEAICRTKKNLPTIKCEPRIALPARRTNSAISDVSTPSWSYVENGV</sequence>
<name>A0ABN8IQR8_9NEOP</name>
<evidence type="ECO:0000313" key="2">
    <source>
        <dbReference type="EMBL" id="CAH2062007.1"/>
    </source>
</evidence>
<dbReference type="Proteomes" id="UP000837857">
    <property type="component" value="Chromosome 28"/>
</dbReference>
<feature type="non-terminal residue" evidence="2">
    <location>
        <position position="137"/>
    </location>
</feature>
<accession>A0ABN8IQR8</accession>